<dbReference type="GO" id="GO:0032012">
    <property type="term" value="P:regulation of ARF protein signal transduction"/>
    <property type="evidence" value="ECO:0007669"/>
    <property type="project" value="InterPro"/>
</dbReference>
<dbReference type="Proteomes" id="UP000654075">
    <property type="component" value="Unassembled WGS sequence"/>
</dbReference>
<accession>A0A813HUL5</accession>
<dbReference type="SMART" id="SM00222">
    <property type="entry name" value="Sec7"/>
    <property type="match status" value="1"/>
</dbReference>
<dbReference type="InterPro" id="IPR035999">
    <property type="entry name" value="Sec7_dom_sf"/>
</dbReference>
<dbReference type="OrthoDB" id="430364at2759"/>
<dbReference type="InterPro" id="IPR000904">
    <property type="entry name" value="Sec7_dom"/>
</dbReference>
<keyword evidence="5" id="KW-1185">Reference proteome</keyword>
<dbReference type="PROSITE" id="PS50003">
    <property type="entry name" value="PH_DOMAIN"/>
    <property type="match status" value="1"/>
</dbReference>
<evidence type="ECO:0000313" key="4">
    <source>
        <dbReference type="EMBL" id="CAE8641181.1"/>
    </source>
</evidence>
<name>A0A813HUL5_POLGL</name>
<feature type="domain" description="PH" evidence="2">
    <location>
        <begin position="453"/>
        <end position="594"/>
    </location>
</feature>
<dbReference type="EMBL" id="CAJNNV010032838">
    <property type="protein sequence ID" value="CAE8641181.1"/>
    <property type="molecule type" value="Genomic_DNA"/>
</dbReference>
<proteinExistence type="predicted"/>
<dbReference type="InterPro" id="IPR001849">
    <property type="entry name" value="PH_domain"/>
</dbReference>
<sequence>MTVTQGAGPEEIEVESGAPAPKVDQITVDFGRGDEPSNRAPSKASKALGPPETVDSSAIYKLYRGATGRVKGEPHRVWVEFPALQLCWARYDQPAPAQNRASLLDLGACSYQVTGAGDADGETVHVEILSLVTEFGSRAVAPQGAATDSASEDGASGAILAERDPLPPLPPEPPEMRLSKTPVLVVDGSVGSAIREFAESLQQLLASRDSEGKSGLEFIQARLFQYLWRHQGTSCTEHELYQAQAVLAFNLDPKSGVAYVKDKLKKVSDSDVGEWLADMSQVKGGLDPTLLGNYFSRMDTIGVFKAFVNCLDFSEADLVAALRKLFDTFKPGGEGQVISRIIELFAESYFDQWSRNKDMLPKTFYANSDDIMTTAFSLIMLNTGLHVATKKVKKNASHDITMSPEEFVKNTRRVVTEAAVPDEALQAFYDLVKEEEISMQPMPRAAFARLPVQPDIEGWLYVVQNAQVQRYWAVLALQRMYLFSDKSEVEPAEAMDLKDASACCVTGSAATQDRFHSDLQGGKSNCSCFFGGGGMGELQDQDVMVKAFYVNRQQDGQGPALLRKIVKPRSRLALVAESEDLMEKWVSLIDSGPY</sequence>
<dbReference type="SUPFAM" id="SSF48425">
    <property type="entry name" value="Sec7 domain"/>
    <property type="match status" value="1"/>
</dbReference>
<dbReference type="InterPro" id="IPR023394">
    <property type="entry name" value="Sec7_C_sf"/>
</dbReference>
<comment type="caution">
    <text evidence="4">The sequence shown here is derived from an EMBL/GenBank/DDBJ whole genome shotgun (WGS) entry which is preliminary data.</text>
</comment>
<dbReference type="Gene3D" id="2.30.29.30">
    <property type="entry name" value="Pleckstrin-homology domain (PH domain)/Phosphotyrosine-binding domain (PTB)"/>
    <property type="match status" value="1"/>
</dbReference>
<feature type="domain" description="SEC7" evidence="3">
    <location>
        <begin position="231"/>
        <end position="435"/>
    </location>
</feature>
<evidence type="ECO:0000256" key="1">
    <source>
        <dbReference type="SAM" id="MobiDB-lite"/>
    </source>
</evidence>
<evidence type="ECO:0000259" key="2">
    <source>
        <dbReference type="PROSITE" id="PS50003"/>
    </source>
</evidence>
<reference evidence="4" key="1">
    <citation type="submission" date="2021-02" db="EMBL/GenBank/DDBJ databases">
        <authorList>
            <person name="Dougan E. K."/>
            <person name="Rhodes N."/>
            <person name="Thang M."/>
            <person name="Chan C."/>
        </authorList>
    </citation>
    <scope>NUCLEOTIDE SEQUENCE</scope>
</reference>
<dbReference type="Gene3D" id="1.10.1000.11">
    <property type="entry name" value="Arf Nucleotide-binding Site Opener,domain 2"/>
    <property type="match status" value="1"/>
</dbReference>
<evidence type="ECO:0008006" key="6">
    <source>
        <dbReference type="Google" id="ProtNLM"/>
    </source>
</evidence>
<evidence type="ECO:0000313" key="5">
    <source>
        <dbReference type="Proteomes" id="UP000654075"/>
    </source>
</evidence>
<dbReference type="Pfam" id="PF01369">
    <property type="entry name" value="Sec7"/>
    <property type="match status" value="1"/>
</dbReference>
<feature type="region of interest" description="Disordered" evidence="1">
    <location>
        <begin position="1"/>
        <end position="51"/>
    </location>
</feature>
<dbReference type="AlphaFoldDB" id="A0A813HUL5"/>
<organism evidence="4 5">
    <name type="scientific">Polarella glacialis</name>
    <name type="common">Dinoflagellate</name>
    <dbReference type="NCBI Taxonomy" id="89957"/>
    <lineage>
        <taxon>Eukaryota</taxon>
        <taxon>Sar</taxon>
        <taxon>Alveolata</taxon>
        <taxon>Dinophyceae</taxon>
        <taxon>Suessiales</taxon>
        <taxon>Suessiaceae</taxon>
        <taxon>Polarella</taxon>
    </lineage>
</organism>
<evidence type="ECO:0000259" key="3">
    <source>
        <dbReference type="PROSITE" id="PS50190"/>
    </source>
</evidence>
<dbReference type="PROSITE" id="PS50190">
    <property type="entry name" value="SEC7"/>
    <property type="match status" value="1"/>
</dbReference>
<dbReference type="SUPFAM" id="SSF50729">
    <property type="entry name" value="PH domain-like"/>
    <property type="match status" value="1"/>
</dbReference>
<dbReference type="PANTHER" id="PTHR10663">
    <property type="entry name" value="GUANYL-NUCLEOTIDE EXCHANGE FACTOR"/>
    <property type="match status" value="1"/>
</dbReference>
<dbReference type="Gene3D" id="1.10.220.20">
    <property type="match status" value="1"/>
</dbReference>
<dbReference type="InterPro" id="IPR011993">
    <property type="entry name" value="PH-like_dom_sf"/>
</dbReference>
<gene>
    <name evidence="4" type="ORF">PGLA1383_LOCUS55902</name>
</gene>
<dbReference type="GO" id="GO:0005085">
    <property type="term" value="F:guanyl-nucleotide exchange factor activity"/>
    <property type="evidence" value="ECO:0007669"/>
    <property type="project" value="InterPro"/>
</dbReference>
<protein>
    <recommendedName>
        <fullName evidence="6">SEC7 domain-containing protein</fullName>
    </recommendedName>
</protein>